<dbReference type="AlphaFoldDB" id="A0A0D2MMP6"/>
<feature type="region of interest" description="Disordered" evidence="1">
    <location>
        <begin position="1"/>
        <end position="32"/>
    </location>
</feature>
<proteinExistence type="predicted"/>
<feature type="region of interest" description="Disordered" evidence="1">
    <location>
        <begin position="57"/>
        <end position="83"/>
    </location>
</feature>
<organism evidence="2 3">
    <name type="scientific">Hypholoma sublateritium (strain FD-334 SS-4)</name>
    <dbReference type="NCBI Taxonomy" id="945553"/>
    <lineage>
        <taxon>Eukaryota</taxon>
        <taxon>Fungi</taxon>
        <taxon>Dikarya</taxon>
        <taxon>Basidiomycota</taxon>
        <taxon>Agaricomycotina</taxon>
        <taxon>Agaricomycetes</taxon>
        <taxon>Agaricomycetidae</taxon>
        <taxon>Agaricales</taxon>
        <taxon>Agaricineae</taxon>
        <taxon>Strophariaceae</taxon>
        <taxon>Hypholoma</taxon>
    </lineage>
</organism>
<sequence length="253" mass="27814">MLRNTPLAHAHRPTCPHPTARSTPGMLRPPSPPLCSDAAVIPPPPREHHTARIARCASHSASPRSARIVRSPPTRCPPAHTAKPITAPDPCVWHRPPLRYVPHPPPSPRPTPSASWNPQTVHSADISIHGHPAHAFPSLRVSSLASSHRSRAIRICELLSPFNRLRPRGRGLLFSLGAEKWVLLRAIVRTPLHSRHVIISNLLTHGQFNRYAVLPKAGEQRNRLEITADALSAQLEAIEVFECDGNVDVIAFI</sequence>
<reference evidence="3" key="1">
    <citation type="submission" date="2014-04" db="EMBL/GenBank/DDBJ databases">
        <title>Evolutionary Origins and Diversification of the Mycorrhizal Mutualists.</title>
        <authorList>
            <consortium name="DOE Joint Genome Institute"/>
            <consortium name="Mycorrhizal Genomics Consortium"/>
            <person name="Kohler A."/>
            <person name="Kuo A."/>
            <person name="Nagy L.G."/>
            <person name="Floudas D."/>
            <person name="Copeland A."/>
            <person name="Barry K.W."/>
            <person name="Cichocki N."/>
            <person name="Veneault-Fourrey C."/>
            <person name="LaButti K."/>
            <person name="Lindquist E.A."/>
            <person name="Lipzen A."/>
            <person name="Lundell T."/>
            <person name="Morin E."/>
            <person name="Murat C."/>
            <person name="Riley R."/>
            <person name="Ohm R."/>
            <person name="Sun H."/>
            <person name="Tunlid A."/>
            <person name="Henrissat B."/>
            <person name="Grigoriev I.V."/>
            <person name="Hibbett D.S."/>
            <person name="Martin F."/>
        </authorList>
    </citation>
    <scope>NUCLEOTIDE SEQUENCE [LARGE SCALE GENOMIC DNA]</scope>
    <source>
        <strain evidence="3">FD-334 SS-4</strain>
    </source>
</reference>
<gene>
    <name evidence="2" type="ORF">HYPSUDRAFT_441237</name>
</gene>
<evidence type="ECO:0000256" key="1">
    <source>
        <dbReference type="SAM" id="MobiDB-lite"/>
    </source>
</evidence>
<evidence type="ECO:0000313" key="2">
    <source>
        <dbReference type="EMBL" id="KJA25193.1"/>
    </source>
</evidence>
<keyword evidence="3" id="KW-1185">Reference proteome</keyword>
<accession>A0A0D2MMP6</accession>
<evidence type="ECO:0000313" key="3">
    <source>
        <dbReference type="Proteomes" id="UP000054270"/>
    </source>
</evidence>
<dbReference type="EMBL" id="KN817533">
    <property type="protein sequence ID" value="KJA25193.1"/>
    <property type="molecule type" value="Genomic_DNA"/>
</dbReference>
<name>A0A0D2MMP6_HYPSF</name>
<dbReference type="Proteomes" id="UP000054270">
    <property type="component" value="Unassembled WGS sequence"/>
</dbReference>
<protein>
    <submittedName>
        <fullName evidence="2">Uncharacterized protein</fullName>
    </submittedName>
</protein>